<dbReference type="EMBL" id="JENW01000108">
    <property type="protein sequence ID" value="KEI15152.1"/>
    <property type="molecule type" value="Genomic_DNA"/>
</dbReference>
<dbReference type="Proteomes" id="UP000027770">
    <property type="component" value="Unassembled WGS sequence"/>
</dbReference>
<dbReference type="CDD" id="cd03801">
    <property type="entry name" value="GT4_PimA-like"/>
    <property type="match status" value="1"/>
</dbReference>
<dbReference type="SUPFAM" id="SSF53756">
    <property type="entry name" value="UDP-Glycosyltransferase/glycogen phosphorylase"/>
    <property type="match status" value="1"/>
</dbReference>
<gene>
    <name evidence="4" type="ORF">Z959_00680</name>
</gene>
<keyword evidence="1 4" id="KW-0808">Transferase</keyword>
<dbReference type="PANTHER" id="PTHR46401">
    <property type="entry name" value="GLYCOSYLTRANSFERASE WBBK-RELATED"/>
    <property type="match status" value="1"/>
</dbReference>
<dbReference type="GO" id="GO:0016757">
    <property type="term" value="F:glycosyltransferase activity"/>
    <property type="evidence" value="ECO:0007669"/>
    <property type="project" value="InterPro"/>
</dbReference>
<sequence length="376" mass="44212">MKYCVLYPNTKNVNLIKEMGMIPYKLHKNFGYDSKIVCYNLDEYTYLNEEVKGLKIDFLDRRYNNYSLDGLRYLKKQAKNIDVLQIFHVTLYSLLYAFMYKRLNPKGKIYLKLDCSHKLIDKILSLNSIKYKLLNKYLDKVDLISVEQKILTKKLKNILPIQSDKIVNIPNGVDYKYLEEKNIYYDFSKKENIILSVTRVGAEEKNTQMLLEAFNNIKNIEELGWKLVIVGPIEEKFNKYIESYFNNNPKMRKLVEFKGSISDRKELFNEYKRAKIFSLTSEFESFGIAFIEAAALGDVIVSTDVGIAKELISNENGCLVKVGDTKALTEKLQEYMLSENLKEYSQMTYNICKENFHWDNIIKNLNENIRKFCYTQ</sequence>
<accession>A0AA40ITE2</accession>
<keyword evidence="2" id="KW-0472">Membrane</keyword>
<dbReference type="PANTHER" id="PTHR46401:SF2">
    <property type="entry name" value="GLYCOSYLTRANSFERASE WBBK-RELATED"/>
    <property type="match status" value="1"/>
</dbReference>
<protein>
    <submittedName>
        <fullName evidence="4">Glycosyl transferase</fullName>
    </submittedName>
</protein>
<evidence type="ECO:0000259" key="3">
    <source>
        <dbReference type="Pfam" id="PF00534"/>
    </source>
</evidence>
<organism evidence="4 5">
    <name type="scientific">Clostridium novyi B str. ATCC 27606</name>
    <dbReference type="NCBI Taxonomy" id="1443123"/>
    <lineage>
        <taxon>Bacteria</taxon>
        <taxon>Bacillati</taxon>
        <taxon>Bacillota</taxon>
        <taxon>Clostridia</taxon>
        <taxon>Eubacteriales</taxon>
        <taxon>Clostridiaceae</taxon>
        <taxon>Clostridium</taxon>
    </lineage>
</organism>
<dbReference type="RefSeq" id="WP_039220333.1">
    <property type="nucleotide sequence ID" value="NZ_JENW01000108.1"/>
</dbReference>
<reference evidence="4 5" key="1">
    <citation type="submission" date="2014-02" db="EMBL/GenBank/DDBJ databases">
        <title>Plasmidome dynamics in the species complex Clostridium novyi sensu lato converts strains of independent lineages into distinctly different pathogens.</title>
        <authorList>
            <person name="Skarin H."/>
            <person name="Segerman B."/>
        </authorList>
    </citation>
    <scope>NUCLEOTIDE SEQUENCE [LARGE SCALE GENOMIC DNA]</scope>
    <source>
        <strain evidence="4 5">ATCC 27606</strain>
    </source>
</reference>
<keyword evidence="5" id="KW-1185">Reference proteome</keyword>
<keyword evidence="2" id="KW-1133">Transmembrane helix</keyword>
<dbReference type="Pfam" id="PF00534">
    <property type="entry name" value="Glycos_transf_1"/>
    <property type="match status" value="1"/>
</dbReference>
<dbReference type="Gene3D" id="3.40.50.2000">
    <property type="entry name" value="Glycogen Phosphorylase B"/>
    <property type="match status" value="2"/>
</dbReference>
<name>A0AA40ITE2_CLONO</name>
<comment type="caution">
    <text evidence="4">The sequence shown here is derived from an EMBL/GenBank/DDBJ whole genome shotgun (WGS) entry which is preliminary data.</text>
</comment>
<keyword evidence="2" id="KW-0812">Transmembrane</keyword>
<feature type="transmembrane region" description="Helical" evidence="2">
    <location>
        <begin position="81"/>
        <end position="100"/>
    </location>
</feature>
<evidence type="ECO:0000313" key="5">
    <source>
        <dbReference type="Proteomes" id="UP000027770"/>
    </source>
</evidence>
<evidence type="ECO:0000256" key="2">
    <source>
        <dbReference type="SAM" id="Phobius"/>
    </source>
</evidence>
<dbReference type="InterPro" id="IPR001296">
    <property type="entry name" value="Glyco_trans_1"/>
</dbReference>
<evidence type="ECO:0000256" key="1">
    <source>
        <dbReference type="ARBA" id="ARBA00022679"/>
    </source>
</evidence>
<feature type="domain" description="Glycosyl transferase family 1" evidence="3">
    <location>
        <begin position="187"/>
        <end position="350"/>
    </location>
</feature>
<proteinExistence type="predicted"/>
<dbReference type="GO" id="GO:0009103">
    <property type="term" value="P:lipopolysaccharide biosynthetic process"/>
    <property type="evidence" value="ECO:0007669"/>
    <property type="project" value="TreeGrafter"/>
</dbReference>
<evidence type="ECO:0000313" key="4">
    <source>
        <dbReference type="EMBL" id="KEI15152.1"/>
    </source>
</evidence>
<dbReference type="AlphaFoldDB" id="A0AA40ITE2"/>